<accession>A0A927MHV6</accession>
<proteinExistence type="predicted"/>
<sequence length="282" mass="29304">MQETEVPDLLRAYTTDAEPPMRLTSGAVLAAGRRSRRNRRLAGVGGAALTAVLVGAGAMVAPQLVGPSTTVAAAPPCAAPPGSRPPGVIAADQPMSDELADWASASLTCYLSYAMPRMLPGAEYLKAPDALAGPLIGFSMPHPASGRPVRGKLLIGSDRVDARAVIQDAQGTSDFSVMVEMARPEAEAMAAARCEAVTHFACTLHPGPAGTTVTVSSGLEPLPADHPRSYTARVYRGQTIVTVGVSNDDRRGPEPVATRPVPVLTTDQIIELALAPELHLFS</sequence>
<dbReference type="RefSeq" id="WP_192770515.1">
    <property type="nucleotide sequence ID" value="NZ_JADBEB010000001.1"/>
</dbReference>
<dbReference type="AlphaFoldDB" id="A0A927MHV6"/>
<dbReference type="Proteomes" id="UP000649753">
    <property type="component" value="Unassembled WGS sequence"/>
</dbReference>
<evidence type="ECO:0000313" key="2">
    <source>
        <dbReference type="EMBL" id="MBE1491440.1"/>
    </source>
</evidence>
<protein>
    <submittedName>
        <fullName evidence="2">Uncharacterized protein</fullName>
    </submittedName>
</protein>
<keyword evidence="1" id="KW-1133">Transmembrane helix</keyword>
<evidence type="ECO:0000256" key="1">
    <source>
        <dbReference type="SAM" id="Phobius"/>
    </source>
</evidence>
<keyword evidence="1" id="KW-0472">Membrane</keyword>
<name>A0A927MHV6_9ACTN</name>
<keyword evidence="3" id="KW-1185">Reference proteome</keyword>
<reference evidence="2" key="1">
    <citation type="submission" date="2020-10" db="EMBL/GenBank/DDBJ databases">
        <title>Sequencing the genomes of 1000 actinobacteria strains.</title>
        <authorList>
            <person name="Klenk H.-P."/>
        </authorList>
    </citation>
    <scope>NUCLEOTIDE SEQUENCE</scope>
    <source>
        <strain evidence="2">DSM 46832</strain>
    </source>
</reference>
<organism evidence="2 3">
    <name type="scientific">Plantactinospora soyae</name>
    <dbReference type="NCBI Taxonomy" id="1544732"/>
    <lineage>
        <taxon>Bacteria</taxon>
        <taxon>Bacillati</taxon>
        <taxon>Actinomycetota</taxon>
        <taxon>Actinomycetes</taxon>
        <taxon>Micromonosporales</taxon>
        <taxon>Micromonosporaceae</taxon>
        <taxon>Plantactinospora</taxon>
    </lineage>
</organism>
<comment type="caution">
    <text evidence="2">The sequence shown here is derived from an EMBL/GenBank/DDBJ whole genome shotgun (WGS) entry which is preliminary data.</text>
</comment>
<gene>
    <name evidence="2" type="ORF">H4W31_007078</name>
</gene>
<dbReference type="EMBL" id="JADBEB010000001">
    <property type="protein sequence ID" value="MBE1491440.1"/>
    <property type="molecule type" value="Genomic_DNA"/>
</dbReference>
<keyword evidence="1" id="KW-0812">Transmembrane</keyword>
<feature type="transmembrane region" description="Helical" evidence="1">
    <location>
        <begin position="41"/>
        <end position="61"/>
    </location>
</feature>
<evidence type="ECO:0000313" key="3">
    <source>
        <dbReference type="Proteomes" id="UP000649753"/>
    </source>
</evidence>